<feature type="compositionally biased region" description="Basic and acidic residues" evidence="1">
    <location>
        <begin position="461"/>
        <end position="473"/>
    </location>
</feature>
<dbReference type="PANTHER" id="PTHR11559">
    <property type="entry name" value="CARBOXYLESTERASE"/>
    <property type="match status" value="1"/>
</dbReference>
<dbReference type="InterPro" id="IPR050309">
    <property type="entry name" value="Type-B_Carboxylest/Lipase"/>
</dbReference>
<feature type="domain" description="Carboxylesterase type B" evidence="2">
    <location>
        <begin position="48"/>
        <end position="208"/>
    </location>
</feature>
<feature type="region of interest" description="Disordered" evidence="1">
    <location>
        <begin position="443"/>
        <end position="479"/>
    </location>
</feature>
<protein>
    <recommendedName>
        <fullName evidence="2">Carboxylesterase type B domain-containing protein</fullName>
    </recommendedName>
</protein>
<reference evidence="3" key="1">
    <citation type="journal article" date="2020" name="Fungal Divers.">
        <title>Resolving the Mortierellaceae phylogeny through synthesis of multi-gene phylogenetics and phylogenomics.</title>
        <authorList>
            <person name="Vandepol N."/>
            <person name="Liber J."/>
            <person name="Desiro A."/>
            <person name="Na H."/>
            <person name="Kennedy M."/>
            <person name="Barry K."/>
            <person name="Grigoriev I.V."/>
            <person name="Miller A.N."/>
            <person name="O'Donnell K."/>
            <person name="Stajich J.E."/>
            <person name="Bonito G."/>
        </authorList>
    </citation>
    <scope>NUCLEOTIDE SEQUENCE</scope>
    <source>
        <strain evidence="3">NVP1</strain>
    </source>
</reference>
<sequence length="511" mass="55710">MFTVLRSLSEGCQKYDFRTHTVGRADCQACLSAVCTNKTPASIQVTDAPAGTIIGTRDSNSFRSLGIPCTHPPVGALRFRPPEHAAPFTSAHDARQFGAVCPQETGTDARVNRAAESEDCLFLNVPTYTAADSRNTAAPSFFEPGNLVSYGRVVVVTFNCCLGLLGLLENTPIIPRSTLPGDLFLLDQILALQWVQANIAAFGGDPGQQSDAIGTPFHEESTTAGIMGAPAMETLKCTDLPYLQALPVEAIVKAQGQVIAHYNDVYVRRVLMLPFMPTVDHDLLATDFYLLAQARRMNPSPHIMWGQTRDENGIVMPSLPVEISRYHAAMLEYYRDDRVARFEGSPYYQPDPSDPDTVRATITRTATGLLFYCPRLLLAEMLPLEQQRNASATPGELCIGDGRVCHFDDVAVAFGNAMSIPGLEQSPDDARFARQVVDRFGVCQGPEPESGSWRRRRRERRPPGRECGRDERAVSAVQYSGPAGARVGAVEPDVVQCGRGGVPADRGTEYN</sequence>
<keyword evidence="4" id="KW-1185">Reference proteome</keyword>
<name>A0A9P5VLD8_9FUNG</name>
<gene>
    <name evidence="3" type="ORF">BG006_006375</name>
</gene>
<dbReference type="Pfam" id="PF00135">
    <property type="entry name" value="COesterase"/>
    <property type="match status" value="1"/>
</dbReference>
<accession>A0A9P5VLD8</accession>
<evidence type="ECO:0000313" key="4">
    <source>
        <dbReference type="Proteomes" id="UP000696485"/>
    </source>
</evidence>
<proteinExistence type="predicted"/>
<dbReference type="Gene3D" id="3.40.50.1820">
    <property type="entry name" value="alpha/beta hydrolase"/>
    <property type="match status" value="2"/>
</dbReference>
<dbReference type="EMBL" id="JAAAUY010000379">
    <property type="protein sequence ID" value="KAF9330667.1"/>
    <property type="molecule type" value="Genomic_DNA"/>
</dbReference>
<dbReference type="InterPro" id="IPR029058">
    <property type="entry name" value="AB_hydrolase_fold"/>
</dbReference>
<evidence type="ECO:0000256" key="1">
    <source>
        <dbReference type="SAM" id="MobiDB-lite"/>
    </source>
</evidence>
<evidence type="ECO:0000313" key="3">
    <source>
        <dbReference type="EMBL" id="KAF9330667.1"/>
    </source>
</evidence>
<dbReference type="AlphaFoldDB" id="A0A9P5VLD8"/>
<dbReference type="Proteomes" id="UP000696485">
    <property type="component" value="Unassembled WGS sequence"/>
</dbReference>
<organism evidence="3 4">
    <name type="scientific">Podila minutissima</name>
    <dbReference type="NCBI Taxonomy" id="64525"/>
    <lineage>
        <taxon>Eukaryota</taxon>
        <taxon>Fungi</taxon>
        <taxon>Fungi incertae sedis</taxon>
        <taxon>Mucoromycota</taxon>
        <taxon>Mortierellomycotina</taxon>
        <taxon>Mortierellomycetes</taxon>
        <taxon>Mortierellales</taxon>
        <taxon>Mortierellaceae</taxon>
        <taxon>Podila</taxon>
    </lineage>
</organism>
<dbReference type="InterPro" id="IPR002018">
    <property type="entry name" value="CarbesteraseB"/>
</dbReference>
<evidence type="ECO:0000259" key="2">
    <source>
        <dbReference type="Pfam" id="PF00135"/>
    </source>
</evidence>
<comment type="caution">
    <text evidence="3">The sequence shown here is derived from an EMBL/GenBank/DDBJ whole genome shotgun (WGS) entry which is preliminary data.</text>
</comment>
<dbReference type="SUPFAM" id="SSF53474">
    <property type="entry name" value="alpha/beta-Hydrolases"/>
    <property type="match status" value="1"/>
</dbReference>